<evidence type="ECO:0000256" key="1">
    <source>
        <dbReference type="SAM" id="Coils"/>
    </source>
</evidence>
<dbReference type="RefSeq" id="WP_142452643.1">
    <property type="nucleotide sequence ID" value="NZ_FXTP01000001.1"/>
</dbReference>
<evidence type="ECO:0000256" key="2">
    <source>
        <dbReference type="SAM" id="SignalP"/>
    </source>
</evidence>
<feature type="signal peptide" evidence="2">
    <location>
        <begin position="1"/>
        <end position="26"/>
    </location>
</feature>
<gene>
    <name evidence="3" type="ORF">SAMN06265219_101112</name>
</gene>
<organism evidence="3 4">
    <name type="scientific">Gracilimonas mengyeensis</name>
    <dbReference type="NCBI Taxonomy" id="1302730"/>
    <lineage>
        <taxon>Bacteria</taxon>
        <taxon>Pseudomonadati</taxon>
        <taxon>Balneolota</taxon>
        <taxon>Balneolia</taxon>
        <taxon>Balneolales</taxon>
        <taxon>Balneolaceae</taxon>
        <taxon>Gracilimonas</taxon>
    </lineage>
</organism>
<keyword evidence="1" id="KW-0175">Coiled coil</keyword>
<dbReference type="PROSITE" id="PS51257">
    <property type="entry name" value="PROKAR_LIPOPROTEIN"/>
    <property type="match status" value="1"/>
</dbReference>
<dbReference type="OrthoDB" id="1523660at2"/>
<proteinExistence type="predicted"/>
<feature type="coiled-coil region" evidence="1">
    <location>
        <begin position="202"/>
        <end position="232"/>
    </location>
</feature>
<keyword evidence="4" id="KW-1185">Reference proteome</keyword>
<evidence type="ECO:0000313" key="4">
    <source>
        <dbReference type="Proteomes" id="UP000317557"/>
    </source>
</evidence>
<sequence length="432" mass="45871">MNLTKLNFHKLSVFILGLGLLGSACSSDSSSNSDSNSAIIEGSVQQQQAKAVQSDAYVVSAARINSDGSFSIIEGSETEVDASGNFTLTVDAETANNIAVVAENEGQEFKGYLSSEIENGQTYTLKTLNTEYTAESEVYAEVIASGNSDIVQKSDIEAMISSEAAANIESDASAAANIASSLEHAAEARAEFFAVHVENNSQAALETTYEELAEAQVRLEAELEANTNAEARQEAYEVFTQSIVDAYAAAELEASSTAKAIEMWSRVAINSMSDVEADVREDARLHASTITAIALDLAVQAEADEMNDSSQEAIADAGLELQSAIETSNGIQGDIEAAFESYHEDIRSIIESDGVFEAALILEIDSQINGPNGAKADFSGSISSSVSASMINNIYTDFYTSIETTVENIFGSDNEAMVESITEIMILINLNS</sequence>
<dbReference type="EMBL" id="FXTP01000001">
    <property type="protein sequence ID" value="SMO33878.1"/>
    <property type="molecule type" value="Genomic_DNA"/>
</dbReference>
<dbReference type="AlphaFoldDB" id="A0A521AGK6"/>
<evidence type="ECO:0008006" key="5">
    <source>
        <dbReference type="Google" id="ProtNLM"/>
    </source>
</evidence>
<dbReference type="Proteomes" id="UP000317557">
    <property type="component" value="Unassembled WGS sequence"/>
</dbReference>
<name>A0A521AGK6_9BACT</name>
<keyword evidence="2" id="KW-0732">Signal</keyword>
<evidence type="ECO:0000313" key="3">
    <source>
        <dbReference type="EMBL" id="SMO33878.1"/>
    </source>
</evidence>
<feature type="chain" id="PRO_5021743996" description="Carboxypeptidase regulatory-like domain-containing protein" evidence="2">
    <location>
        <begin position="27"/>
        <end position="432"/>
    </location>
</feature>
<reference evidence="3 4" key="1">
    <citation type="submission" date="2017-05" db="EMBL/GenBank/DDBJ databases">
        <authorList>
            <person name="Varghese N."/>
            <person name="Submissions S."/>
        </authorList>
    </citation>
    <scope>NUCLEOTIDE SEQUENCE [LARGE SCALE GENOMIC DNA]</scope>
    <source>
        <strain evidence="3 4">DSM 21985</strain>
    </source>
</reference>
<accession>A0A521AGK6</accession>
<protein>
    <recommendedName>
        <fullName evidence="5">Carboxypeptidase regulatory-like domain-containing protein</fullName>
    </recommendedName>
</protein>